<evidence type="ECO:0000313" key="3">
    <source>
        <dbReference type="Proteomes" id="UP000754710"/>
    </source>
</evidence>
<feature type="transmembrane region" description="Helical" evidence="1">
    <location>
        <begin position="120"/>
        <end position="136"/>
    </location>
</feature>
<dbReference type="InterPro" id="IPR017195">
    <property type="entry name" value="ABC_thiamin-permease_prd"/>
</dbReference>
<evidence type="ECO:0000313" key="2">
    <source>
        <dbReference type="EMBL" id="MBY9074467.1"/>
    </source>
</evidence>
<proteinExistence type="predicted"/>
<keyword evidence="3" id="KW-1185">Reference proteome</keyword>
<dbReference type="RefSeq" id="WP_221024140.1">
    <property type="nucleotide sequence ID" value="NZ_JAIEZQ010000001.1"/>
</dbReference>
<name>A0ABS7RLP2_9ACTN</name>
<keyword evidence="1" id="KW-0472">Membrane</keyword>
<gene>
    <name evidence="2" type="ORF">K1X13_06515</name>
</gene>
<sequence>MSSSVESQPNRASGGRRTTVLASRPLLGYRTVDLVSAAMLGVAFGVVFWAWSLVYNAPAAALYAVFPPLTALLAGPWLLAGVVAGLLVRRPGAALLAEVVAAAVSALIGSQWGWTVLLSGALQGVGVEIALALFAWRRFGPFVAVLAGSLAAACEVVFYEWWQYVVDFSWAWKLAYLGAFVVSGAVVAGLGGLLLVRALAKTGAANAMPPGQEELERSAV</sequence>
<comment type="caution">
    <text evidence="2">The sequence shown here is derived from an EMBL/GenBank/DDBJ whole genome shotgun (WGS) entry which is preliminary data.</text>
</comment>
<dbReference type="PIRSF" id="PIRSF037394">
    <property type="entry name" value="ABC_thiamine-permease_YkoE_prd"/>
    <property type="match status" value="1"/>
</dbReference>
<feature type="transmembrane region" description="Helical" evidence="1">
    <location>
        <begin position="95"/>
        <end position="114"/>
    </location>
</feature>
<keyword evidence="1" id="KW-1133">Transmembrane helix</keyword>
<feature type="transmembrane region" description="Helical" evidence="1">
    <location>
        <begin position="174"/>
        <end position="196"/>
    </location>
</feature>
<protein>
    <submittedName>
        <fullName evidence="2">ECF transporter S component</fullName>
    </submittedName>
</protein>
<accession>A0ABS7RLP2</accession>
<organism evidence="2 3">
    <name type="scientific">Nocardioides jiangsuensis</name>
    <dbReference type="NCBI Taxonomy" id="2866161"/>
    <lineage>
        <taxon>Bacteria</taxon>
        <taxon>Bacillati</taxon>
        <taxon>Actinomycetota</taxon>
        <taxon>Actinomycetes</taxon>
        <taxon>Propionibacteriales</taxon>
        <taxon>Nocardioidaceae</taxon>
        <taxon>Nocardioides</taxon>
    </lineage>
</organism>
<feature type="transmembrane region" description="Helical" evidence="1">
    <location>
        <begin position="143"/>
        <end position="162"/>
    </location>
</feature>
<evidence type="ECO:0000256" key="1">
    <source>
        <dbReference type="SAM" id="Phobius"/>
    </source>
</evidence>
<reference evidence="2 3" key="1">
    <citation type="submission" date="2021-08" db="EMBL/GenBank/DDBJ databases">
        <title>Nocardioides bacterium WL0053 sp. nov., isolated from the sediment.</title>
        <authorList>
            <person name="Wang L."/>
            <person name="Zhang D."/>
            <person name="Zhang A."/>
        </authorList>
    </citation>
    <scope>NUCLEOTIDE SEQUENCE [LARGE SCALE GENOMIC DNA]</scope>
    <source>
        <strain evidence="2 3">WL0053</strain>
    </source>
</reference>
<dbReference type="Proteomes" id="UP000754710">
    <property type="component" value="Unassembled WGS sequence"/>
</dbReference>
<feature type="transmembrane region" description="Helical" evidence="1">
    <location>
        <begin position="60"/>
        <end position="88"/>
    </location>
</feature>
<dbReference type="EMBL" id="JAIEZQ010000001">
    <property type="protein sequence ID" value="MBY9074467.1"/>
    <property type="molecule type" value="Genomic_DNA"/>
</dbReference>
<feature type="transmembrane region" description="Helical" evidence="1">
    <location>
        <begin position="34"/>
        <end position="54"/>
    </location>
</feature>
<keyword evidence="1" id="KW-0812">Transmembrane</keyword>
<dbReference type="Pfam" id="PF09819">
    <property type="entry name" value="ABC_cobalt"/>
    <property type="match status" value="1"/>
</dbReference>